<keyword evidence="2" id="KW-1185">Reference proteome</keyword>
<dbReference type="EMBL" id="JAUOTP010000007">
    <property type="protein sequence ID" value="MDO6415690.1"/>
    <property type="molecule type" value="Genomic_DNA"/>
</dbReference>
<name>A0ABT8YBI7_9SPHN</name>
<organism evidence="1 2">
    <name type="scientific">Sphingomonas natans</name>
    <dbReference type="NCBI Taxonomy" id="3063330"/>
    <lineage>
        <taxon>Bacteria</taxon>
        <taxon>Pseudomonadati</taxon>
        <taxon>Pseudomonadota</taxon>
        <taxon>Alphaproteobacteria</taxon>
        <taxon>Sphingomonadales</taxon>
        <taxon>Sphingomonadaceae</taxon>
        <taxon>Sphingomonas</taxon>
    </lineage>
</organism>
<dbReference type="SUPFAM" id="SSF46785">
    <property type="entry name" value="Winged helix' DNA-binding domain"/>
    <property type="match status" value="1"/>
</dbReference>
<dbReference type="InterPro" id="IPR036388">
    <property type="entry name" value="WH-like_DNA-bd_sf"/>
</dbReference>
<dbReference type="InterPro" id="IPR036390">
    <property type="entry name" value="WH_DNA-bd_sf"/>
</dbReference>
<reference evidence="1" key="1">
    <citation type="submission" date="2023-07" db="EMBL/GenBank/DDBJ databases">
        <authorList>
            <person name="Kim M."/>
        </authorList>
    </citation>
    <scope>NUCLEOTIDE SEQUENCE</scope>
    <source>
        <strain evidence="1">BIUV-7</strain>
    </source>
</reference>
<evidence type="ECO:0000313" key="2">
    <source>
        <dbReference type="Proteomes" id="UP001169764"/>
    </source>
</evidence>
<comment type="caution">
    <text evidence="1">The sequence shown here is derived from an EMBL/GenBank/DDBJ whole genome shotgun (WGS) entry which is preliminary data.</text>
</comment>
<gene>
    <name evidence="1" type="ORF">Q4F19_14970</name>
</gene>
<proteinExistence type="predicted"/>
<accession>A0ABT8YBI7</accession>
<dbReference type="RefSeq" id="WP_303544002.1">
    <property type="nucleotide sequence ID" value="NZ_JAUOTP010000007.1"/>
</dbReference>
<dbReference type="Proteomes" id="UP001169764">
    <property type="component" value="Unassembled WGS sequence"/>
</dbReference>
<dbReference type="Gene3D" id="1.10.10.10">
    <property type="entry name" value="Winged helix-like DNA-binding domain superfamily/Winged helix DNA-binding domain"/>
    <property type="match status" value="1"/>
</dbReference>
<protein>
    <submittedName>
        <fullName evidence="1">Uncharacterized protein</fullName>
    </submittedName>
</protein>
<sequence>MNPEVPFGEVVRLVTILGSIAGRFRAGFGEIVDHVEGALEAWYTPAEDTRSDLRAAARALLRARSQRAKLLGTDLFRDPAWDMVLDLYGNTEQGGAMMISSLCHSARVPPTTALRYVYKLVEAGALLCEDHPSDQRRTMVRLAPHMPERMEELLSMLKTGG</sequence>
<evidence type="ECO:0000313" key="1">
    <source>
        <dbReference type="EMBL" id="MDO6415690.1"/>
    </source>
</evidence>